<dbReference type="InterPro" id="IPR001126">
    <property type="entry name" value="UmuC"/>
</dbReference>
<accession>A0A2W5V095</accession>
<dbReference type="CDD" id="cd03586">
    <property type="entry name" value="PolY_Pol_IV_kappa"/>
    <property type="match status" value="1"/>
</dbReference>
<dbReference type="InterPro" id="IPR043502">
    <property type="entry name" value="DNA/RNA_pol_sf"/>
</dbReference>
<dbReference type="GO" id="GO:0006261">
    <property type="term" value="P:DNA-templated DNA replication"/>
    <property type="evidence" value="ECO:0007669"/>
    <property type="project" value="UniProtKB-UniRule"/>
</dbReference>
<evidence type="ECO:0000313" key="8">
    <source>
        <dbReference type="Proteomes" id="UP000249432"/>
    </source>
</evidence>
<keyword evidence="4" id="KW-0239">DNA-directed DNA polymerase</keyword>
<feature type="binding site" evidence="4">
    <location>
        <position position="19"/>
    </location>
    <ligand>
        <name>Mg(2+)</name>
        <dbReference type="ChEBI" id="CHEBI:18420"/>
    </ligand>
</feature>
<dbReference type="Gene3D" id="3.30.1490.100">
    <property type="entry name" value="DNA polymerase, Y-family, little finger domain"/>
    <property type="match status" value="1"/>
</dbReference>
<evidence type="ECO:0000313" key="7">
    <source>
        <dbReference type="EMBL" id="PZR03431.1"/>
    </source>
</evidence>
<dbReference type="GO" id="GO:0009432">
    <property type="term" value="P:SOS response"/>
    <property type="evidence" value="ECO:0007669"/>
    <property type="project" value="TreeGrafter"/>
</dbReference>
<dbReference type="PANTHER" id="PTHR11076:SF33">
    <property type="entry name" value="DNA POLYMERASE KAPPA"/>
    <property type="match status" value="1"/>
</dbReference>
<dbReference type="Pfam" id="PF11798">
    <property type="entry name" value="IMS_HHH"/>
    <property type="match status" value="1"/>
</dbReference>
<dbReference type="EMBL" id="QFRA01000040">
    <property type="protein sequence ID" value="PZR03431.1"/>
    <property type="molecule type" value="Genomic_DNA"/>
</dbReference>
<dbReference type="PANTHER" id="PTHR11076">
    <property type="entry name" value="DNA REPAIR POLYMERASE UMUC / TRANSFERASE FAMILY MEMBER"/>
    <property type="match status" value="1"/>
</dbReference>
<keyword evidence="4" id="KW-0479">Metal-binding</keyword>
<comment type="catalytic activity">
    <reaction evidence="3 4">
        <text>DNA(n) + a 2'-deoxyribonucleoside 5'-triphosphate = DNA(n+1) + diphosphate</text>
        <dbReference type="Rhea" id="RHEA:22508"/>
        <dbReference type="Rhea" id="RHEA-COMP:17339"/>
        <dbReference type="Rhea" id="RHEA-COMP:17340"/>
        <dbReference type="ChEBI" id="CHEBI:33019"/>
        <dbReference type="ChEBI" id="CHEBI:61560"/>
        <dbReference type="ChEBI" id="CHEBI:173112"/>
        <dbReference type="EC" id="2.7.7.7"/>
    </reaction>
</comment>
<comment type="caution">
    <text evidence="7">The sequence shown here is derived from an EMBL/GenBank/DDBJ whole genome shotgun (WGS) entry which is preliminary data.</text>
</comment>
<dbReference type="NCBIfam" id="NF002677">
    <property type="entry name" value="PRK02406.1"/>
    <property type="match status" value="1"/>
</dbReference>
<keyword evidence="4" id="KW-0515">Mutator protein</keyword>
<feature type="binding site" evidence="4">
    <location>
        <position position="114"/>
    </location>
    <ligand>
        <name>Mg(2+)</name>
        <dbReference type="ChEBI" id="CHEBI:18420"/>
    </ligand>
</feature>
<dbReference type="AlphaFoldDB" id="A0A2W5V095"/>
<feature type="site" description="Substrate discrimination" evidence="4">
    <location>
        <position position="24"/>
    </location>
</feature>
<comment type="similarity">
    <text evidence="1 4">Belongs to the DNA polymerase type-Y family.</text>
</comment>
<sequence>MANTTQDDASQHRWVLHIDMDAFFASCEQLTRPTLRGRPVLVGGVSGRGVVAGASYEARVFGVHSAMPMMRARRLVGYSGITVRPRFDVYKTASRRVMEILREEAGLIEQLSVDEAFMEPDELSGATPDEVRKWAEHLRKRIREETGLPSSVGAGAGKQFAKIGSGLAKSDGTFVIPVHDQHGILDPLPVRKLWGIGPVAEAKLADIGVRTIEQFARMSRTDVEMTLGKTNGPALWLLAQGHDPRPVAPRAEAKQVSSESTFSDDVTTLDGVDEGIRAALTKAHRRLMNDGRGARTVTVKLKRADFEQHTRSETLPFSTTDWDVLYRVASRLAADPAVFGAVRLVGVSLSGLESARQEALFPDLDPSQGADYRALTEPESDFEAGVVSAANTPMASVDSDELANASTEEDAEKPGFNGVPTGESHTETSVWPATIDVYHPEYGHGWVQGSGHGVVSVRFETRTTGKGPVRSFPVDTPELTPADPIDSLEWGDWLGLADGE</sequence>
<dbReference type="GO" id="GO:0006281">
    <property type="term" value="P:DNA repair"/>
    <property type="evidence" value="ECO:0007669"/>
    <property type="project" value="UniProtKB-UniRule"/>
</dbReference>
<dbReference type="InterPro" id="IPR043128">
    <property type="entry name" value="Rev_trsase/Diguanyl_cyclase"/>
</dbReference>
<dbReference type="SUPFAM" id="SSF100879">
    <property type="entry name" value="Lesion bypass DNA polymerase (Y-family), little finger domain"/>
    <property type="match status" value="1"/>
</dbReference>
<dbReference type="SUPFAM" id="SSF56672">
    <property type="entry name" value="DNA/RNA polymerases"/>
    <property type="match status" value="1"/>
</dbReference>
<comment type="cofactor">
    <cofactor evidence="4">
        <name>Mg(2+)</name>
        <dbReference type="ChEBI" id="CHEBI:18420"/>
    </cofactor>
    <text evidence="4">Binds 2 magnesium ions per subunit.</text>
</comment>
<dbReference type="GO" id="GO:0003887">
    <property type="term" value="F:DNA-directed DNA polymerase activity"/>
    <property type="evidence" value="ECO:0007669"/>
    <property type="project" value="UniProtKB-UniRule"/>
</dbReference>
<dbReference type="Gene3D" id="3.30.70.270">
    <property type="match status" value="1"/>
</dbReference>
<keyword evidence="4" id="KW-0234">DNA repair</keyword>
<name>A0A2W5V095_9CORY</name>
<dbReference type="HAMAP" id="MF_01113">
    <property type="entry name" value="DNApol_IV"/>
    <property type="match status" value="1"/>
</dbReference>
<dbReference type="InterPro" id="IPR024728">
    <property type="entry name" value="PolY_HhH_motif"/>
</dbReference>
<dbReference type="PROSITE" id="PS50173">
    <property type="entry name" value="UMUC"/>
    <property type="match status" value="1"/>
</dbReference>
<organism evidence="7 8">
    <name type="scientific">Corynebacterium kroppenstedtii</name>
    <dbReference type="NCBI Taxonomy" id="161879"/>
    <lineage>
        <taxon>Bacteria</taxon>
        <taxon>Bacillati</taxon>
        <taxon>Actinomycetota</taxon>
        <taxon>Actinomycetes</taxon>
        <taxon>Mycobacteriales</taxon>
        <taxon>Corynebacteriaceae</taxon>
        <taxon>Corynebacterium</taxon>
    </lineage>
</organism>
<dbReference type="Gene3D" id="3.40.1170.60">
    <property type="match status" value="1"/>
</dbReference>
<keyword evidence="4" id="KW-0460">Magnesium</keyword>
<keyword evidence="4" id="KW-0235">DNA replication</keyword>
<comment type="subunit">
    <text evidence="4">Monomer.</text>
</comment>
<reference evidence="7 8" key="1">
    <citation type="submission" date="2017-08" db="EMBL/GenBank/DDBJ databases">
        <title>Infants hospitalized years apart are colonized by the same room-sourced microbial strains.</title>
        <authorList>
            <person name="Brooks B."/>
            <person name="Olm M.R."/>
            <person name="Firek B.A."/>
            <person name="Baker R."/>
            <person name="Thomas B.C."/>
            <person name="Morowitz M.J."/>
            <person name="Banfield J.F."/>
        </authorList>
    </citation>
    <scope>NUCLEOTIDE SEQUENCE [LARGE SCALE GENOMIC DNA]</scope>
    <source>
        <strain evidence="7">S2_003_000_R1_3</strain>
    </source>
</reference>
<dbReference type="Proteomes" id="UP000249432">
    <property type="component" value="Unassembled WGS sequence"/>
</dbReference>
<dbReference type="InterPro" id="IPR022880">
    <property type="entry name" value="DNApol_IV"/>
</dbReference>
<feature type="region of interest" description="Disordered" evidence="5">
    <location>
        <begin position="396"/>
        <end position="427"/>
    </location>
</feature>
<feature type="active site" evidence="4">
    <location>
        <position position="115"/>
    </location>
</feature>
<comment type="function">
    <text evidence="2 4">Poorly processive, error-prone DNA polymerase involved in untargeted mutagenesis. Copies undamaged DNA at stalled replication forks, which arise in vivo from mismatched or misaligned primer ends. These misaligned primers can be extended by PolIV. Exhibits no 3'-5' exonuclease (proofreading) activity. May be involved in translesional synthesis, in conjunction with the beta clamp from PolIII.</text>
</comment>
<keyword evidence="4" id="KW-0548">Nucleotidyltransferase</keyword>
<dbReference type="InterPro" id="IPR017961">
    <property type="entry name" value="DNA_pol_Y-fam_little_finger"/>
</dbReference>
<dbReference type="EC" id="2.7.7.7" evidence="4"/>
<feature type="domain" description="UmuC" evidence="6">
    <location>
        <begin position="15"/>
        <end position="197"/>
    </location>
</feature>
<dbReference type="Gene3D" id="1.10.150.20">
    <property type="entry name" value="5' to 3' exonuclease, C-terminal subdomain"/>
    <property type="match status" value="1"/>
</dbReference>
<protein>
    <recommendedName>
        <fullName evidence="4">DNA polymerase IV</fullName>
        <shortName evidence="4">Pol IV</shortName>
        <ecNumber evidence="4">2.7.7.7</ecNumber>
    </recommendedName>
</protein>
<dbReference type="InterPro" id="IPR050116">
    <property type="entry name" value="DNA_polymerase-Y"/>
</dbReference>
<keyword evidence="4" id="KW-0963">Cytoplasm</keyword>
<evidence type="ECO:0000256" key="5">
    <source>
        <dbReference type="SAM" id="MobiDB-lite"/>
    </source>
</evidence>
<evidence type="ECO:0000256" key="1">
    <source>
        <dbReference type="ARBA" id="ARBA00010945"/>
    </source>
</evidence>
<dbReference type="InterPro" id="IPR036775">
    <property type="entry name" value="DNA_pol_Y-fam_lit_finger_sf"/>
</dbReference>
<dbReference type="GO" id="GO:0003684">
    <property type="term" value="F:damaged DNA binding"/>
    <property type="evidence" value="ECO:0007669"/>
    <property type="project" value="InterPro"/>
</dbReference>
<dbReference type="RefSeq" id="WP_303735561.1">
    <property type="nucleotide sequence ID" value="NZ_CAKZHK010000008.1"/>
</dbReference>
<dbReference type="NCBIfam" id="NF002882">
    <property type="entry name" value="PRK03348.1"/>
    <property type="match status" value="1"/>
</dbReference>
<dbReference type="GO" id="GO:0000287">
    <property type="term" value="F:magnesium ion binding"/>
    <property type="evidence" value="ECO:0007669"/>
    <property type="project" value="UniProtKB-UniRule"/>
</dbReference>
<gene>
    <name evidence="4" type="primary">dinB</name>
    <name evidence="7" type="ORF">DI525_10025</name>
</gene>
<evidence type="ECO:0000256" key="2">
    <source>
        <dbReference type="ARBA" id="ARBA00025589"/>
    </source>
</evidence>
<evidence type="ECO:0000259" key="6">
    <source>
        <dbReference type="PROSITE" id="PS50173"/>
    </source>
</evidence>
<evidence type="ECO:0000256" key="3">
    <source>
        <dbReference type="ARBA" id="ARBA00049244"/>
    </source>
</evidence>
<keyword evidence="4" id="KW-0808">Transferase</keyword>
<evidence type="ECO:0000256" key="4">
    <source>
        <dbReference type="HAMAP-Rule" id="MF_01113"/>
    </source>
</evidence>
<comment type="subcellular location">
    <subcellularLocation>
        <location evidence="4">Cytoplasm</location>
    </subcellularLocation>
</comment>
<dbReference type="GO" id="GO:0005829">
    <property type="term" value="C:cytosol"/>
    <property type="evidence" value="ECO:0007669"/>
    <property type="project" value="TreeGrafter"/>
</dbReference>
<proteinExistence type="inferred from homology"/>
<keyword evidence="4" id="KW-0227">DNA damage</keyword>
<keyword evidence="4" id="KW-0238">DNA-binding</keyword>
<dbReference type="Pfam" id="PF00817">
    <property type="entry name" value="IMS"/>
    <property type="match status" value="1"/>
</dbReference>
<dbReference type="Pfam" id="PF11799">
    <property type="entry name" value="IMS_C"/>
    <property type="match status" value="1"/>
</dbReference>
<dbReference type="GO" id="GO:0042276">
    <property type="term" value="P:error-prone translesion synthesis"/>
    <property type="evidence" value="ECO:0007669"/>
    <property type="project" value="TreeGrafter"/>
</dbReference>